<dbReference type="AlphaFoldDB" id="A0A284RPG2"/>
<organism evidence="2 3">
    <name type="scientific">Armillaria ostoyae</name>
    <name type="common">Armillaria root rot fungus</name>
    <dbReference type="NCBI Taxonomy" id="47428"/>
    <lineage>
        <taxon>Eukaryota</taxon>
        <taxon>Fungi</taxon>
        <taxon>Dikarya</taxon>
        <taxon>Basidiomycota</taxon>
        <taxon>Agaricomycotina</taxon>
        <taxon>Agaricomycetes</taxon>
        <taxon>Agaricomycetidae</taxon>
        <taxon>Agaricales</taxon>
        <taxon>Marasmiineae</taxon>
        <taxon>Physalacriaceae</taxon>
        <taxon>Armillaria</taxon>
    </lineage>
</organism>
<gene>
    <name evidence="2" type="ORF">ARMOST_13995</name>
</gene>
<keyword evidence="3" id="KW-1185">Reference proteome</keyword>
<dbReference type="EMBL" id="FUEG01000012">
    <property type="protein sequence ID" value="SJL10605.1"/>
    <property type="molecule type" value="Genomic_DNA"/>
</dbReference>
<evidence type="ECO:0000313" key="2">
    <source>
        <dbReference type="EMBL" id="SJL10605.1"/>
    </source>
</evidence>
<sequence length="225" mass="23104">MSPLPPRGLGANEIKAISSVSRSLQSGESERLSDLPNNLSSGTISLNFTHPGCYEVGIGRFNIEFIEIQISSPVLVLEVDGNPNIPCKMETPSPKPSASSPPPDTAPSSTTSNPTTPHHPSSFSAFPTSDSSLSSSTATSSSSTPNFTDTRSLSSSVSPTSGYGTIPSSSTSTSSSSPTNLVDSQSTSISPSSAMGSVSVSSSSTATSSSQLSGFNIYRQSKHVF</sequence>
<feature type="compositionally biased region" description="Pro residues" evidence="1">
    <location>
        <begin position="93"/>
        <end position="105"/>
    </location>
</feature>
<feature type="compositionally biased region" description="Low complexity" evidence="1">
    <location>
        <begin position="106"/>
        <end position="144"/>
    </location>
</feature>
<feature type="compositionally biased region" description="Low complexity" evidence="1">
    <location>
        <begin position="152"/>
        <end position="179"/>
    </location>
</feature>
<proteinExistence type="predicted"/>
<accession>A0A284RPG2</accession>
<evidence type="ECO:0000256" key="1">
    <source>
        <dbReference type="SAM" id="MobiDB-lite"/>
    </source>
</evidence>
<reference evidence="3" key="1">
    <citation type="journal article" date="2017" name="Nat. Ecol. Evol.">
        <title>Genome expansion and lineage-specific genetic innovations in the forest pathogenic fungi Armillaria.</title>
        <authorList>
            <person name="Sipos G."/>
            <person name="Prasanna A.N."/>
            <person name="Walter M.C."/>
            <person name="O'Connor E."/>
            <person name="Balint B."/>
            <person name="Krizsan K."/>
            <person name="Kiss B."/>
            <person name="Hess J."/>
            <person name="Varga T."/>
            <person name="Slot J."/>
            <person name="Riley R."/>
            <person name="Boka B."/>
            <person name="Rigling D."/>
            <person name="Barry K."/>
            <person name="Lee J."/>
            <person name="Mihaltcheva S."/>
            <person name="LaButti K."/>
            <person name="Lipzen A."/>
            <person name="Waldron R."/>
            <person name="Moloney N.M."/>
            <person name="Sperisen C."/>
            <person name="Kredics L."/>
            <person name="Vagvoelgyi C."/>
            <person name="Patrignani A."/>
            <person name="Fitzpatrick D."/>
            <person name="Nagy I."/>
            <person name="Doyle S."/>
            <person name="Anderson J.B."/>
            <person name="Grigoriev I.V."/>
            <person name="Gueldener U."/>
            <person name="Muensterkoetter M."/>
            <person name="Nagy L.G."/>
        </authorList>
    </citation>
    <scope>NUCLEOTIDE SEQUENCE [LARGE SCALE GENOMIC DNA]</scope>
    <source>
        <strain evidence="3">C18/9</strain>
    </source>
</reference>
<dbReference type="Proteomes" id="UP000219338">
    <property type="component" value="Unassembled WGS sequence"/>
</dbReference>
<evidence type="ECO:0000313" key="3">
    <source>
        <dbReference type="Proteomes" id="UP000219338"/>
    </source>
</evidence>
<name>A0A284RPG2_ARMOS</name>
<dbReference type="OMA" id="PNIPCKM"/>
<protein>
    <submittedName>
        <fullName evidence="2">Uncharacterized protein</fullName>
    </submittedName>
</protein>
<feature type="region of interest" description="Disordered" evidence="1">
    <location>
        <begin position="86"/>
        <end position="212"/>
    </location>
</feature>
<feature type="compositionally biased region" description="Low complexity" evidence="1">
    <location>
        <begin position="188"/>
        <end position="212"/>
    </location>
</feature>